<accession>W4JPP0</accession>
<name>W4JPP0_HETIT</name>
<dbReference type="GO" id="GO:0009063">
    <property type="term" value="P:amino acid catabolic process"/>
    <property type="evidence" value="ECO:0007669"/>
    <property type="project" value="TreeGrafter"/>
</dbReference>
<dbReference type="SUPFAM" id="SSF54373">
    <property type="entry name" value="FAD-linked reductases, C-terminal domain"/>
    <property type="match status" value="1"/>
</dbReference>
<gene>
    <name evidence="2" type="ORF">HETIRDRAFT_456507</name>
</gene>
<dbReference type="GO" id="GO:0001716">
    <property type="term" value="F:L-amino-acid oxidase activity"/>
    <property type="evidence" value="ECO:0007669"/>
    <property type="project" value="TreeGrafter"/>
</dbReference>
<dbReference type="eggNOG" id="KOG0029">
    <property type="taxonomic scope" value="Eukaryota"/>
</dbReference>
<dbReference type="Pfam" id="PF01593">
    <property type="entry name" value="Amino_oxidase"/>
    <property type="match status" value="1"/>
</dbReference>
<dbReference type="STRING" id="747525.W4JPP0"/>
<dbReference type="InterPro" id="IPR036188">
    <property type="entry name" value="FAD/NAD-bd_sf"/>
</dbReference>
<dbReference type="Proteomes" id="UP000030671">
    <property type="component" value="Unassembled WGS sequence"/>
</dbReference>
<sequence>MRQCGTVPHGEYDDQVISYLEIFDTGTGFYDLALSEIVLDFLDFEYDGDEMWYCIQGDASVIANAMAQKLPEGKIFNGKRVTAIAPTTSRDQPPRTYSHVISTISLSCLRMVDTSHCKFSWGLQTAIRSLHYATSTKVTIKFNERWWERMGQVGGVSNTDRPTRAVVYPSYGIGGTDATMIVSYTWAQDVSRFSPFSGNRDSEKAPLDVISRDLADMHGTKDHNDLRNLVSDHGAFAHFGPGQFSQLYPQVTKPAANGKLHFAGEATSVYHGWVVSALNSAARAIYELAYCEGREDLVQEV</sequence>
<reference evidence="2 3" key="1">
    <citation type="journal article" date="2012" name="New Phytol.">
        <title>Insight into trade-off between wood decay and parasitism from the genome of a fungal forest pathogen.</title>
        <authorList>
            <person name="Olson A."/>
            <person name="Aerts A."/>
            <person name="Asiegbu F."/>
            <person name="Belbahri L."/>
            <person name="Bouzid O."/>
            <person name="Broberg A."/>
            <person name="Canback B."/>
            <person name="Coutinho P.M."/>
            <person name="Cullen D."/>
            <person name="Dalman K."/>
            <person name="Deflorio G."/>
            <person name="van Diepen L.T."/>
            <person name="Dunand C."/>
            <person name="Duplessis S."/>
            <person name="Durling M."/>
            <person name="Gonthier P."/>
            <person name="Grimwood J."/>
            <person name="Fossdal C.G."/>
            <person name="Hansson D."/>
            <person name="Henrissat B."/>
            <person name="Hietala A."/>
            <person name="Himmelstrand K."/>
            <person name="Hoffmeister D."/>
            <person name="Hogberg N."/>
            <person name="James T.Y."/>
            <person name="Karlsson M."/>
            <person name="Kohler A."/>
            <person name="Kues U."/>
            <person name="Lee Y.H."/>
            <person name="Lin Y.C."/>
            <person name="Lind M."/>
            <person name="Lindquist E."/>
            <person name="Lombard V."/>
            <person name="Lucas S."/>
            <person name="Lunden K."/>
            <person name="Morin E."/>
            <person name="Murat C."/>
            <person name="Park J."/>
            <person name="Raffaello T."/>
            <person name="Rouze P."/>
            <person name="Salamov A."/>
            <person name="Schmutz J."/>
            <person name="Solheim H."/>
            <person name="Stahlberg J."/>
            <person name="Velez H."/>
            <person name="de Vries R.P."/>
            <person name="Wiebenga A."/>
            <person name="Woodward S."/>
            <person name="Yakovlev I."/>
            <person name="Garbelotto M."/>
            <person name="Martin F."/>
            <person name="Grigoriev I.V."/>
            <person name="Stenlid J."/>
        </authorList>
    </citation>
    <scope>NUCLEOTIDE SEQUENCE [LARGE SCALE GENOMIC DNA]</scope>
    <source>
        <strain evidence="2 3">TC 32-1</strain>
    </source>
</reference>
<dbReference type="EMBL" id="KI925467">
    <property type="protein sequence ID" value="ETW75055.1"/>
    <property type="molecule type" value="Genomic_DNA"/>
</dbReference>
<dbReference type="Gene3D" id="1.10.10.1620">
    <property type="match status" value="1"/>
</dbReference>
<dbReference type="PANTHER" id="PTHR10742">
    <property type="entry name" value="FLAVIN MONOAMINE OXIDASE"/>
    <property type="match status" value="1"/>
</dbReference>
<proteinExistence type="predicted"/>
<dbReference type="SUPFAM" id="SSF51905">
    <property type="entry name" value="FAD/NAD(P)-binding domain"/>
    <property type="match status" value="1"/>
</dbReference>
<dbReference type="Gene3D" id="3.90.660.10">
    <property type="match status" value="1"/>
</dbReference>
<feature type="domain" description="Amine oxidase" evidence="1">
    <location>
        <begin position="32"/>
        <end position="284"/>
    </location>
</feature>
<dbReference type="AlphaFoldDB" id="W4JPP0"/>
<keyword evidence="3" id="KW-1185">Reference proteome</keyword>
<evidence type="ECO:0000259" key="1">
    <source>
        <dbReference type="Pfam" id="PF01593"/>
    </source>
</evidence>
<dbReference type="OrthoDB" id="7777654at2759"/>
<dbReference type="GeneID" id="20676749"/>
<dbReference type="RefSeq" id="XP_009553501.1">
    <property type="nucleotide sequence ID" value="XM_009555206.1"/>
</dbReference>
<dbReference type="InterPro" id="IPR002937">
    <property type="entry name" value="Amino_oxidase"/>
</dbReference>
<dbReference type="InterPro" id="IPR050281">
    <property type="entry name" value="Flavin_monoamine_oxidase"/>
</dbReference>
<dbReference type="InParanoid" id="W4JPP0"/>
<dbReference type="HOGENOM" id="CLU_004498_3_1_1"/>
<dbReference type="PANTHER" id="PTHR10742:SF342">
    <property type="entry name" value="AMINE OXIDASE"/>
    <property type="match status" value="1"/>
</dbReference>
<protein>
    <recommendedName>
        <fullName evidence="1">Amine oxidase domain-containing protein</fullName>
    </recommendedName>
</protein>
<evidence type="ECO:0000313" key="2">
    <source>
        <dbReference type="EMBL" id="ETW75055.1"/>
    </source>
</evidence>
<organism evidence="2 3">
    <name type="scientific">Heterobasidion irregulare (strain TC 32-1)</name>
    <dbReference type="NCBI Taxonomy" id="747525"/>
    <lineage>
        <taxon>Eukaryota</taxon>
        <taxon>Fungi</taxon>
        <taxon>Dikarya</taxon>
        <taxon>Basidiomycota</taxon>
        <taxon>Agaricomycotina</taxon>
        <taxon>Agaricomycetes</taxon>
        <taxon>Russulales</taxon>
        <taxon>Bondarzewiaceae</taxon>
        <taxon>Heterobasidion</taxon>
        <taxon>Heterobasidion annosum species complex</taxon>
    </lineage>
</organism>
<dbReference type="KEGG" id="hir:HETIRDRAFT_456507"/>
<evidence type="ECO:0000313" key="3">
    <source>
        <dbReference type="Proteomes" id="UP000030671"/>
    </source>
</evidence>